<evidence type="ECO:0000256" key="1">
    <source>
        <dbReference type="ARBA" id="ARBA00023242"/>
    </source>
</evidence>
<name>G0RNY6_HYPJQ</name>
<proteinExistence type="predicted"/>
<dbReference type="KEGG" id="tre:TRIREDRAFT_109230"/>
<feature type="domain" description="Xylanolytic transcriptional activator regulatory" evidence="3">
    <location>
        <begin position="380"/>
        <end position="453"/>
    </location>
</feature>
<keyword evidence="1" id="KW-0539">Nucleus</keyword>
<evidence type="ECO:0000313" key="5">
    <source>
        <dbReference type="Proteomes" id="UP000008984"/>
    </source>
</evidence>
<reference evidence="4 5" key="1">
    <citation type="journal article" date="2008" name="Nat. Biotechnol.">
        <title>Genome sequencing and analysis of the biomass-degrading fungus Trichoderma reesei (syn. Hypocrea jecorina).</title>
        <authorList>
            <person name="Martinez D."/>
            <person name="Berka R.M."/>
            <person name="Henrissat B."/>
            <person name="Saloheimo M."/>
            <person name="Arvas M."/>
            <person name="Baker S.E."/>
            <person name="Chapman J."/>
            <person name="Chertkov O."/>
            <person name="Coutinho P.M."/>
            <person name="Cullen D."/>
            <person name="Danchin E.G."/>
            <person name="Grigoriev I.V."/>
            <person name="Harris P."/>
            <person name="Jackson M."/>
            <person name="Kubicek C.P."/>
            <person name="Han C.S."/>
            <person name="Ho I."/>
            <person name="Larrondo L.F."/>
            <person name="de Leon A.L."/>
            <person name="Magnuson J.K."/>
            <person name="Merino S."/>
            <person name="Misra M."/>
            <person name="Nelson B."/>
            <person name="Putnam N."/>
            <person name="Robbertse B."/>
            <person name="Salamov A.A."/>
            <person name="Schmoll M."/>
            <person name="Terry A."/>
            <person name="Thayer N."/>
            <person name="Westerholm-Parvinen A."/>
            <person name="Schoch C.L."/>
            <person name="Yao J."/>
            <person name="Barabote R."/>
            <person name="Nelson M.A."/>
            <person name="Detter C."/>
            <person name="Bruce D."/>
            <person name="Kuske C.R."/>
            <person name="Xie G."/>
            <person name="Richardson P."/>
            <person name="Rokhsar D.S."/>
            <person name="Lucas S.M."/>
            <person name="Rubin E.M."/>
            <person name="Dunn-Coleman N."/>
            <person name="Ward M."/>
            <person name="Brettin T.S."/>
        </authorList>
    </citation>
    <scope>NUCLEOTIDE SEQUENCE [LARGE SCALE GENOMIC DNA]</scope>
    <source>
        <strain evidence="4 5">QM6a</strain>
    </source>
</reference>
<gene>
    <name evidence="4" type="ORF">TRIREDRAFT_109230</name>
</gene>
<feature type="region of interest" description="Disordered" evidence="2">
    <location>
        <begin position="286"/>
        <end position="307"/>
    </location>
</feature>
<dbReference type="SMART" id="SM00906">
    <property type="entry name" value="Fungal_trans"/>
    <property type="match status" value="1"/>
</dbReference>
<protein>
    <submittedName>
        <fullName evidence="4">Predicted protein</fullName>
    </submittedName>
</protein>
<evidence type="ECO:0000313" key="4">
    <source>
        <dbReference type="EMBL" id="EGR46934.1"/>
    </source>
</evidence>
<dbReference type="EMBL" id="GL985070">
    <property type="protein sequence ID" value="EGR46934.1"/>
    <property type="molecule type" value="Genomic_DNA"/>
</dbReference>
<feature type="region of interest" description="Disordered" evidence="2">
    <location>
        <begin position="102"/>
        <end position="122"/>
    </location>
</feature>
<feature type="compositionally biased region" description="Polar residues" evidence="2">
    <location>
        <begin position="104"/>
        <end position="115"/>
    </location>
</feature>
<dbReference type="PANTHER" id="PTHR46910">
    <property type="entry name" value="TRANSCRIPTION FACTOR PDR1"/>
    <property type="match status" value="1"/>
</dbReference>
<dbReference type="InterPro" id="IPR007219">
    <property type="entry name" value="XnlR_reg_dom"/>
</dbReference>
<dbReference type="GO" id="GO:0003677">
    <property type="term" value="F:DNA binding"/>
    <property type="evidence" value="ECO:0007669"/>
    <property type="project" value="InterPro"/>
</dbReference>
<dbReference type="GO" id="GO:0003700">
    <property type="term" value="F:DNA-binding transcription factor activity"/>
    <property type="evidence" value="ECO:0007669"/>
    <property type="project" value="InterPro"/>
</dbReference>
<evidence type="ECO:0000259" key="3">
    <source>
        <dbReference type="SMART" id="SM00906"/>
    </source>
</evidence>
<feature type="compositionally biased region" description="Low complexity" evidence="2">
    <location>
        <begin position="173"/>
        <end position="187"/>
    </location>
</feature>
<organism evidence="5">
    <name type="scientific">Hypocrea jecorina (strain QM6a)</name>
    <name type="common">Trichoderma reesei</name>
    <dbReference type="NCBI Taxonomy" id="431241"/>
    <lineage>
        <taxon>Eukaryota</taxon>
        <taxon>Fungi</taxon>
        <taxon>Dikarya</taxon>
        <taxon>Ascomycota</taxon>
        <taxon>Pezizomycotina</taxon>
        <taxon>Sordariomycetes</taxon>
        <taxon>Hypocreomycetidae</taxon>
        <taxon>Hypocreales</taxon>
        <taxon>Hypocreaceae</taxon>
        <taxon>Trichoderma</taxon>
    </lineage>
</organism>
<dbReference type="AlphaFoldDB" id="G0RNY6"/>
<keyword evidence="5" id="KW-1185">Reference proteome</keyword>
<dbReference type="CDD" id="cd12148">
    <property type="entry name" value="fungal_TF_MHR"/>
    <property type="match status" value="1"/>
</dbReference>
<sequence>IAAAASKVQAGKSRIVVSGPKEGGVFRFVPFSTCTDGTSQTTVDGSYLGIRVEAGTSFVRLIIEAALSASSGYRARLSEVLSSLCHALPPSVEMDDTLAGGVATTASKPSSQAPSTRKRRHSYTRVACVRLTSITSVVRYLTRDRNPTESQASSTNTVNQQAASSTDSHPGQSHSAAATTTTPSAPSKANGLLSSDYYLQLAEKLLTAARPPSTQKAKPQNPYNGVPVTYLLEQLLLHRASKSSGNVLAFIDNDRWINIIAFYEEEIGVQYPFLNLEEVKRQVTEVDSRNARDDQHQSSRSPSTSQVSRSQIENIAIHILAIISIFADARAIGIANPWVEETYAATVAKTQLQSTINAADLCLLILAAIFFFHSDREVLAWRAIGNVLRLLQENSSRNSGDLSLHEGSQIAASGEKVYWCVYTLDRRWSFGTDLPFAVHDTEIDRHPMLENDSPSTSYVISMVSYCRISSDVRKWLLEPISGSASDMTRDFLDFRIVQWKRNLPANLQYDPSTKYEPTRVDRGEYRIRLLLYLRANQMRIIIHRTSANRLASNNLDSSTANVLAEVSHDTIRTLVRLADETDIYHAQHKTYNHFLESALSSMLLVLGSINDDANRASCLQDAFDAVELIQRLSLTSPVSQRLLERLRNIHEAMDSFRARGSRATSHMSSSLDGTTSLPQTAFSPDRSMAFARLEADQGHGNASRTNMDMVRASEQPLAVSVLSGRDGAERDLQQRRIMGYSLGGNQTMASPSHSFPQTSSAAGAAVASPDMPHSRRGFDMPGTILNLATDLPFMNFPELGQFFDDNPVNFTF</sequence>
<dbReference type="InterPro" id="IPR050987">
    <property type="entry name" value="AtrR-like"/>
</dbReference>
<dbReference type="RefSeq" id="XP_006966958.1">
    <property type="nucleotide sequence ID" value="XM_006966896.1"/>
</dbReference>
<dbReference type="Proteomes" id="UP000008984">
    <property type="component" value="Unassembled WGS sequence"/>
</dbReference>
<feature type="region of interest" description="Disordered" evidence="2">
    <location>
        <begin position="745"/>
        <end position="777"/>
    </location>
</feature>
<feature type="region of interest" description="Disordered" evidence="2">
    <location>
        <begin position="143"/>
        <end position="188"/>
    </location>
</feature>
<dbReference type="PANTHER" id="PTHR46910:SF13">
    <property type="entry name" value="SPECIFIC TRANSCRIPTION FACTOR, PUTATIVE (AFU_ORTHOLOGUE AFUA_4G06190)-RELATED"/>
    <property type="match status" value="1"/>
</dbReference>
<feature type="compositionally biased region" description="Low complexity" evidence="2">
    <location>
        <begin position="298"/>
        <end position="307"/>
    </location>
</feature>
<feature type="compositionally biased region" description="Basic and acidic residues" evidence="2">
    <location>
        <begin position="286"/>
        <end position="297"/>
    </location>
</feature>
<evidence type="ECO:0000256" key="2">
    <source>
        <dbReference type="SAM" id="MobiDB-lite"/>
    </source>
</evidence>
<dbReference type="VEuPathDB" id="FungiDB:TRIREDRAFT_109230"/>
<dbReference type="OrthoDB" id="39175at2759"/>
<accession>G0RNY6</accession>
<dbReference type="Pfam" id="PF04082">
    <property type="entry name" value="Fungal_trans"/>
    <property type="match status" value="1"/>
</dbReference>
<dbReference type="HOGENOM" id="CLU_021478_0_0_1"/>
<feature type="compositionally biased region" description="Polar residues" evidence="2">
    <location>
        <begin position="745"/>
        <end position="761"/>
    </location>
</feature>
<dbReference type="GO" id="GO:0008270">
    <property type="term" value="F:zinc ion binding"/>
    <property type="evidence" value="ECO:0007669"/>
    <property type="project" value="InterPro"/>
</dbReference>
<dbReference type="GO" id="GO:0006351">
    <property type="term" value="P:DNA-templated transcription"/>
    <property type="evidence" value="ECO:0007669"/>
    <property type="project" value="InterPro"/>
</dbReference>
<dbReference type="eggNOG" id="ENOG502S5RK">
    <property type="taxonomic scope" value="Eukaryota"/>
</dbReference>
<feature type="non-terminal residue" evidence="4">
    <location>
        <position position="1"/>
    </location>
</feature>
<dbReference type="GeneID" id="18481830"/>
<feature type="compositionally biased region" description="Polar residues" evidence="2">
    <location>
        <begin position="148"/>
        <end position="172"/>
    </location>
</feature>